<dbReference type="InterPro" id="IPR003661">
    <property type="entry name" value="HisK_dim/P_dom"/>
</dbReference>
<feature type="transmembrane region" description="Helical" evidence="11">
    <location>
        <begin position="279"/>
        <end position="295"/>
    </location>
</feature>
<dbReference type="SMART" id="SM00388">
    <property type="entry name" value="HisKA"/>
    <property type="match status" value="1"/>
</dbReference>
<keyword evidence="14" id="KW-1185">Reference proteome</keyword>
<dbReference type="InterPro" id="IPR004358">
    <property type="entry name" value="Sig_transdc_His_kin-like_C"/>
</dbReference>
<keyword evidence="7 13" id="KW-0418">Kinase</keyword>
<dbReference type="InterPro" id="IPR005467">
    <property type="entry name" value="His_kinase_dom"/>
</dbReference>
<dbReference type="EMBL" id="JAAAMV010000032">
    <property type="protein sequence ID" value="NBD27833.1"/>
    <property type="molecule type" value="Genomic_DNA"/>
</dbReference>
<dbReference type="SUPFAM" id="SSF55874">
    <property type="entry name" value="ATPase domain of HSP90 chaperone/DNA topoisomerase II/histidine kinase"/>
    <property type="match status" value="1"/>
</dbReference>
<comment type="subcellular location">
    <subcellularLocation>
        <location evidence="2">Membrane</location>
    </subcellularLocation>
</comment>
<proteinExistence type="predicted"/>
<dbReference type="InterPro" id="IPR003594">
    <property type="entry name" value="HATPase_dom"/>
</dbReference>
<keyword evidence="11" id="KW-1133">Transmembrane helix</keyword>
<evidence type="ECO:0000259" key="12">
    <source>
        <dbReference type="PROSITE" id="PS50109"/>
    </source>
</evidence>
<protein>
    <recommendedName>
        <fullName evidence="3">histidine kinase</fullName>
        <ecNumber evidence="3">2.7.13.3</ecNumber>
    </recommendedName>
</protein>
<sequence>MGNPRFQEGSAIRRLFAPFMLVIFLILFLSGCAVQTGGSNPTAQDGVIDLRHWSFETDGQAELSGQWSFYGGQLLVPGDPQLQQDLRHVMVPRSWNSYKGKFGMQKGEGYATYKLTALLTPRERVLALRVPNIFSSYTLWINGKEMARQGQVGTSRATSVPQQYPRIVSFASDSDRVEILIQVSNFQHRKGGIWVPILLGNSDTVVDGQMKTTAKEMLILGSLVIIGVYHIGLYAFRRQEKFTIHFGLLCLFVAARSSVTGDNYLLQLFPIPWEGGLKIEYISFALSAVSGYLYVYRLFPMDASKKVIRYVIGIGVALCVFVLVCPAIVYSRLLSVFQLYVIAVSAFTLIVLITAKIRKRIGSTFVLAGVAVFVVTVLNDMLFYNEWLVYAQLVPLGLFFFMLMQSFIISKRFSSALYQIEHVSNELRELNVHLEERIEERTVALSEVNESLAQTNRDLQRSETSRRQLMTNISHDLRTPITLLQGYLEAFQDGLVQSEEQRQRYIRMMLGKVGGLNRLIRDLFELTKLEAGQARFDFAEVALGQWIRQLHDLYEIDVISSGLRFSCDYLSENVPAEGHSHGIEQQNRIRLNLDLSRMDQVMANIIYNAIKHTPRGGEITLSFFFEASTNRVIVTVSDTGTGIEEEHLPFIFDRFYKIEASRNSADGGSGLGLAIAKEIVEAHGGTIGAVSALDKGTMIWFMLPCTVKELNRPV</sequence>
<dbReference type="Proteomes" id="UP000665561">
    <property type="component" value="Unassembled WGS sequence"/>
</dbReference>
<dbReference type="PANTHER" id="PTHR45453:SF1">
    <property type="entry name" value="PHOSPHATE REGULON SENSOR PROTEIN PHOR"/>
    <property type="match status" value="1"/>
</dbReference>
<dbReference type="SUPFAM" id="SSF47384">
    <property type="entry name" value="Homodimeric domain of signal transducing histidine kinase"/>
    <property type="match status" value="1"/>
</dbReference>
<comment type="catalytic activity">
    <reaction evidence="1">
        <text>ATP + protein L-histidine = ADP + protein N-phospho-L-histidine.</text>
        <dbReference type="EC" id="2.7.13.3"/>
    </reaction>
</comment>
<dbReference type="InterPro" id="IPR008979">
    <property type="entry name" value="Galactose-bd-like_sf"/>
</dbReference>
<evidence type="ECO:0000256" key="7">
    <source>
        <dbReference type="ARBA" id="ARBA00022777"/>
    </source>
</evidence>
<feature type="transmembrane region" description="Helical" evidence="11">
    <location>
        <begin position="335"/>
        <end position="353"/>
    </location>
</feature>
<dbReference type="Gene3D" id="2.60.120.260">
    <property type="entry name" value="Galactose-binding domain-like"/>
    <property type="match status" value="1"/>
</dbReference>
<evidence type="ECO:0000256" key="8">
    <source>
        <dbReference type="ARBA" id="ARBA00022840"/>
    </source>
</evidence>
<dbReference type="PANTHER" id="PTHR45453">
    <property type="entry name" value="PHOSPHATE REGULON SENSOR PROTEIN PHOR"/>
    <property type="match status" value="1"/>
</dbReference>
<dbReference type="Pfam" id="PF00512">
    <property type="entry name" value="HisKA"/>
    <property type="match status" value="1"/>
</dbReference>
<dbReference type="PROSITE" id="PS50109">
    <property type="entry name" value="HIS_KIN"/>
    <property type="match status" value="1"/>
</dbReference>
<dbReference type="GO" id="GO:0016301">
    <property type="term" value="F:kinase activity"/>
    <property type="evidence" value="ECO:0007669"/>
    <property type="project" value="UniProtKB-KW"/>
</dbReference>
<feature type="transmembrane region" description="Helical" evidence="11">
    <location>
        <begin position="307"/>
        <end position="329"/>
    </location>
</feature>
<feature type="transmembrane region" description="Helical" evidence="11">
    <location>
        <begin position="12"/>
        <end position="31"/>
    </location>
</feature>
<dbReference type="SUPFAM" id="SSF49785">
    <property type="entry name" value="Galactose-binding domain-like"/>
    <property type="match status" value="1"/>
</dbReference>
<dbReference type="EC" id="2.7.13.3" evidence="3"/>
<name>A0ABW9XYM0_9BACL</name>
<evidence type="ECO:0000313" key="13">
    <source>
        <dbReference type="EMBL" id="NBD27833.1"/>
    </source>
</evidence>
<evidence type="ECO:0000256" key="2">
    <source>
        <dbReference type="ARBA" id="ARBA00004370"/>
    </source>
</evidence>
<gene>
    <name evidence="13" type="ORF">GT019_28530</name>
</gene>
<evidence type="ECO:0000256" key="5">
    <source>
        <dbReference type="ARBA" id="ARBA00022679"/>
    </source>
</evidence>
<evidence type="ECO:0000256" key="11">
    <source>
        <dbReference type="SAM" id="Phobius"/>
    </source>
</evidence>
<accession>A0ABW9XYM0</accession>
<dbReference type="PROSITE" id="PS51257">
    <property type="entry name" value="PROKAR_LIPOPROTEIN"/>
    <property type="match status" value="1"/>
</dbReference>
<dbReference type="InterPro" id="IPR036097">
    <property type="entry name" value="HisK_dim/P_sf"/>
</dbReference>
<evidence type="ECO:0000256" key="6">
    <source>
        <dbReference type="ARBA" id="ARBA00022741"/>
    </source>
</evidence>
<keyword evidence="9" id="KW-0902">Two-component regulatory system</keyword>
<dbReference type="SMART" id="SM00387">
    <property type="entry name" value="HATPase_c"/>
    <property type="match status" value="1"/>
</dbReference>
<keyword evidence="5" id="KW-0808">Transferase</keyword>
<comment type="caution">
    <text evidence="13">The sequence shown here is derived from an EMBL/GenBank/DDBJ whole genome shotgun (WGS) entry which is preliminary data.</text>
</comment>
<dbReference type="Pfam" id="PF07695">
    <property type="entry name" value="7TMR-DISM_7TM"/>
    <property type="match status" value="1"/>
</dbReference>
<feature type="transmembrane region" description="Helical" evidence="11">
    <location>
        <begin position="365"/>
        <end position="384"/>
    </location>
</feature>
<feature type="transmembrane region" description="Helical" evidence="11">
    <location>
        <begin position="390"/>
        <end position="409"/>
    </location>
</feature>
<dbReference type="CDD" id="cd00075">
    <property type="entry name" value="HATPase"/>
    <property type="match status" value="1"/>
</dbReference>
<dbReference type="Gene3D" id="1.10.287.130">
    <property type="match status" value="1"/>
</dbReference>
<feature type="transmembrane region" description="Helical" evidence="11">
    <location>
        <begin position="217"/>
        <end position="235"/>
    </location>
</feature>
<keyword evidence="6" id="KW-0547">Nucleotide-binding</keyword>
<keyword evidence="4" id="KW-0597">Phosphoprotein</keyword>
<keyword evidence="11" id="KW-0472">Membrane</keyword>
<dbReference type="RefSeq" id="WP_161746853.1">
    <property type="nucleotide sequence ID" value="NZ_JAAAMV010000032.1"/>
</dbReference>
<evidence type="ECO:0000256" key="10">
    <source>
        <dbReference type="SAM" id="Coils"/>
    </source>
</evidence>
<dbReference type="InterPro" id="IPR050351">
    <property type="entry name" value="BphY/WalK/GraS-like"/>
</dbReference>
<evidence type="ECO:0000256" key="4">
    <source>
        <dbReference type="ARBA" id="ARBA00022553"/>
    </source>
</evidence>
<reference evidence="13 14" key="1">
    <citation type="submission" date="2020-01" db="EMBL/GenBank/DDBJ databases">
        <title>Paenibacillus soybeanensis sp. nov. isolated from the nodules of soybean (Glycine max(L.) Merr).</title>
        <authorList>
            <person name="Wang H."/>
        </authorList>
    </citation>
    <scope>NUCLEOTIDE SEQUENCE [LARGE SCALE GENOMIC DNA]</scope>
    <source>
        <strain evidence="13 14">T1</strain>
    </source>
</reference>
<dbReference type="InterPro" id="IPR011623">
    <property type="entry name" value="7TMR_DISM_rcpt_extracell_dom1"/>
</dbReference>
<evidence type="ECO:0000256" key="9">
    <source>
        <dbReference type="ARBA" id="ARBA00023012"/>
    </source>
</evidence>
<dbReference type="InterPro" id="IPR036890">
    <property type="entry name" value="HATPase_C_sf"/>
</dbReference>
<feature type="domain" description="Histidine kinase" evidence="12">
    <location>
        <begin position="472"/>
        <end position="707"/>
    </location>
</feature>
<keyword evidence="11" id="KW-0812">Transmembrane</keyword>
<keyword evidence="8" id="KW-0067">ATP-binding</keyword>
<evidence type="ECO:0000256" key="1">
    <source>
        <dbReference type="ARBA" id="ARBA00000085"/>
    </source>
</evidence>
<dbReference type="Pfam" id="PF02518">
    <property type="entry name" value="HATPase_c"/>
    <property type="match status" value="1"/>
</dbReference>
<organism evidence="13 14">
    <name type="scientific">Paenibacillus glycinis</name>
    <dbReference type="NCBI Taxonomy" id="2697035"/>
    <lineage>
        <taxon>Bacteria</taxon>
        <taxon>Bacillati</taxon>
        <taxon>Bacillota</taxon>
        <taxon>Bacilli</taxon>
        <taxon>Bacillales</taxon>
        <taxon>Paenibacillaceae</taxon>
        <taxon>Paenibacillus</taxon>
    </lineage>
</organism>
<evidence type="ECO:0000256" key="3">
    <source>
        <dbReference type="ARBA" id="ARBA00012438"/>
    </source>
</evidence>
<dbReference type="PRINTS" id="PR00344">
    <property type="entry name" value="BCTRLSENSOR"/>
</dbReference>
<dbReference type="CDD" id="cd00082">
    <property type="entry name" value="HisKA"/>
    <property type="match status" value="1"/>
</dbReference>
<dbReference type="Gene3D" id="3.30.565.10">
    <property type="entry name" value="Histidine kinase-like ATPase, C-terminal domain"/>
    <property type="match status" value="1"/>
</dbReference>
<evidence type="ECO:0000313" key="14">
    <source>
        <dbReference type="Proteomes" id="UP000665561"/>
    </source>
</evidence>
<keyword evidence="10" id="KW-0175">Coiled coil</keyword>
<feature type="coiled-coil region" evidence="10">
    <location>
        <begin position="420"/>
        <end position="465"/>
    </location>
</feature>